<reference evidence="2 3" key="1">
    <citation type="submission" date="2019-05" db="EMBL/GenBank/DDBJ databases">
        <title>Another draft genome of Portunus trituberculatus and its Hox gene families provides insights of decapod evolution.</title>
        <authorList>
            <person name="Jeong J.-H."/>
            <person name="Song I."/>
            <person name="Kim S."/>
            <person name="Choi T."/>
            <person name="Kim D."/>
            <person name="Ryu S."/>
            <person name="Kim W."/>
        </authorList>
    </citation>
    <scope>NUCLEOTIDE SEQUENCE [LARGE SCALE GENOMIC DNA]</scope>
    <source>
        <tissue evidence="2">Muscle</tissue>
    </source>
</reference>
<keyword evidence="3" id="KW-1185">Reference proteome</keyword>
<gene>
    <name evidence="2" type="ORF">E2C01_068442</name>
</gene>
<feature type="region of interest" description="Disordered" evidence="1">
    <location>
        <begin position="1"/>
        <end position="66"/>
    </location>
</feature>
<sequence>MHRTPPCHCTAQHNNPATHQTPCNTPRQHNTLPPPSIPHQSTPNTLQQRTSTQYNITAHSYTPAAH</sequence>
<evidence type="ECO:0000256" key="1">
    <source>
        <dbReference type="SAM" id="MobiDB-lite"/>
    </source>
</evidence>
<accession>A0A5B7HWH4</accession>
<evidence type="ECO:0000313" key="3">
    <source>
        <dbReference type="Proteomes" id="UP000324222"/>
    </source>
</evidence>
<feature type="compositionally biased region" description="Polar residues" evidence="1">
    <location>
        <begin position="11"/>
        <end position="31"/>
    </location>
</feature>
<name>A0A5B7HWH4_PORTR</name>
<organism evidence="2 3">
    <name type="scientific">Portunus trituberculatus</name>
    <name type="common">Swimming crab</name>
    <name type="synonym">Neptunus trituberculatus</name>
    <dbReference type="NCBI Taxonomy" id="210409"/>
    <lineage>
        <taxon>Eukaryota</taxon>
        <taxon>Metazoa</taxon>
        <taxon>Ecdysozoa</taxon>
        <taxon>Arthropoda</taxon>
        <taxon>Crustacea</taxon>
        <taxon>Multicrustacea</taxon>
        <taxon>Malacostraca</taxon>
        <taxon>Eumalacostraca</taxon>
        <taxon>Eucarida</taxon>
        <taxon>Decapoda</taxon>
        <taxon>Pleocyemata</taxon>
        <taxon>Brachyura</taxon>
        <taxon>Eubrachyura</taxon>
        <taxon>Portunoidea</taxon>
        <taxon>Portunidae</taxon>
        <taxon>Portuninae</taxon>
        <taxon>Portunus</taxon>
    </lineage>
</organism>
<feature type="compositionally biased region" description="Polar residues" evidence="1">
    <location>
        <begin position="38"/>
        <end position="60"/>
    </location>
</feature>
<dbReference type="Proteomes" id="UP000324222">
    <property type="component" value="Unassembled WGS sequence"/>
</dbReference>
<evidence type="ECO:0000313" key="2">
    <source>
        <dbReference type="EMBL" id="MPC74096.1"/>
    </source>
</evidence>
<comment type="caution">
    <text evidence="2">The sequence shown here is derived from an EMBL/GenBank/DDBJ whole genome shotgun (WGS) entry which is preliminary data.</text>
</comment>
<proteinExistence type="predicted"/>
<dbReference type="EMBL" id="VSRR010038233">
    <property type="protein sequence ID" value="MPC74096.1"/>
    <property type="molecule type" value="Genomic_DNA"/>
</dbReference>
<dbReference type="AlphaFoldDB" id="A0A5B7HWH4"/>
<protein>
    <submittedName>
        <fullName evidence="2">Uncharacterized protein</fullName>
    </submittedName>
</protein>